<dbReference type="PRINTS" id="PR00260">
    <property type="entry name" value="CHEMTRNSDUCR"/>
</dbReference>
<dbReference type="PROSITE" id="PS50113">
    <property type="entry name" value="PAC"/>
    <property type="match status" value="2"/>
</dbReference>
<dbReference type="Proteomes" id="UP000295399">
    <property type="component" value="Unassembled WGS sequence"/>
</dbReference>
<dbReference type="InterPro" id="IPR000700">
    <property type="entry name" value="PAS-assoc_C"/>
</dbReference>
<proteinExistence type="inferred from homology"/>
<dbReference type="Pfam" id="PF13426">
    <property type="entry name" value="PAS_9"/>
    <property type="match status" value="1"/>
</dbReference>
<evidence type="ECO:0000256" key="3">
    <source>
        <dbReference type="PROSITE-ProRule" id="PRU00284"/>
    </source>
</evidence>
<keyword evidence="10" id="KW-1185">Reference proteome</keyword>
<dbReference type="GO" id="GO:0007165">
    <property type="term" value="P:signal transduction"/>
    <property type="evidence" value="ECO:0007669"/>
    <property type="project" value="UniProtKB-KW"/>
</dbReference>
<protein>
    <submittedName>
        <fullName evidence="9">Methyl-accepting chemotaxis sensory transducer with Pas/Pac sensor</fullName>
    </submittedName>
</protein>
<dbReference type="GO" id="GO:0016020">
    <property type="term" value="C:membrane"/>
    <property type="evidence" value="ECO:0007669"/>
    <property type="project" value="InterPro"/>
</dbReference>
<dbReference type="PANTHER" id="PTHR32089:SF112">
    <property type="entry name" value="LYSOZYME-LIKE PROTEIN-RELATED"/>
    <property type="match status" value="1"/>
</dbReference>
<dbReference type="Gene3D" id="3.30.450.20">
    <property type="entry name" value="PAS domain"/>
    <property type="match status" value="3"/>
</dbReference>
<dbReference type="PROSITE" id="PS50112">
    <property type="entry name" value="PAS"/>
    <property type="match status" value="1"/>
</dbReference>
<organism evidence="9 10">
    <name type="scientific">Rhodothalassium salexigens DSM 2132</name>
    <dbReference type="NCBI Taxonomy" id="1188247"/>
    <lineage>
        <taxon>Bacteria</taxon>
        <taxon>Pseudomonadati</taxon>
        <taxon>Pseudomonadota</taxon>
        <taxon>Alphaproteobacteria</taxon>
        <taxon>Rhodothalassiales</taxon>
        <taxon>Rhodothalassiaceae</taxon>
        <taxon>Rhodothalassium</taxon>
    </lineage>
</organism>
<comment type="similarity">
    <text evidence="2">Belongs to the methyl-accepting chemotaxis (MCP) protein family.</text>
</comment>
<evidence type="ECO:0000259" key="7">
    <source>
        <dbReference type="PROSITE" id="PS50112"/>
    </source>
</evidence>
<feature type="domain" description="PAC" evidence="8">
    <location>
        <begin position="327"/>
        <end position="379"/>
    </location>
</feature>
<evidence type="ECO:0000256" key="5">
    <source>
        <dbReference type="SAM" id="MobiDB-lite"/>
    </source>
</evidence>
<feature type="region of interest" description="Disordered" evidence="5">
    <location>
        <begin position="401"/>
        <end position="420"/>
    </location>
</feature>
<keyword evidence="1 3" id="KW-0807">Transducer</keyword>
<evidence type="ECO:0000259" key="8">
    <source>
        <dbReference type="PROSITE" id="PS50113"/>
    </source>
</evidence>
<dbReference type="SMART" id="SM00086">
    <property type="entry name" value="PAC"/>
    <property type="match status" value="3"/>
</dbReference>
<dbReference type="SUPFAM" id="SSF55785">
    <property type="entry name" value="PYP-like sensor domain (PAS domain)"/>
    <property type="match status" value="3"/>
</dbReference>
<evidence type="ECO:0000259" key="6">
    <source>
        <dbReference type="PROSITE" id="PS50111"/>
    </source>
</evidence>
<dbReference type="InterPro" id="IPR004090">
    <property type="entry name" value="Chemotax_Me-accpt_rcpt"/>
</dbReference>
<comment type="caution">
    <text evidence="9">The sequence shown here is derived from an EMBL/GenBank/DDBJ whole genome shotgun (WGS) entry which is preliminary data.</text>
</comment>
<evidence type="ECO:0000256" key="2">
    <source>
        <dbReference type="ARBA" id="ARBA00029447"/>
    </source>
</evidence>
<dbReference type="InParanoid" id="A0A4R2PR24"/>
<dbReference type="Pfam" id="PF08448">
    <property type="entry name" value="PAS_4"/>
    <property type="match status" value="2"/>
</dbReference>
<gene>
    <name evidence="9" type="ORF">EV659_101167</name>
</gene>
<dbReference type="InterPro" id="IPR013656">
    <property type="entry name" value="PAS_4"/>
</dbReference>
<dbReference type="CDD" id="cd00130">
    <property type="entry name" value="PAS"/>
    <property type="match status" value="2"/>
</dbReference>
<sequence length="621" mass="66373">MMNFVLDGFSGRARGGAGRAGSDRWCWAHLAHDGRFVEVSTGLCTLLQRERAGLIGLDQRALLESQVVQDAEPDAVWAEIQAGVAKRVDWCWTAGDGTRRWVCADYSPSPTGRGGVEMIVWDVTERRERERAVAMRWEAITAGIAMIEFDTQGNILAANDTFLGAVGYDRDEVVGCHHRIFVEPQMRESADYADFWRRLGSGQPFSDRFKRQRKDGRPIWIRGSYTPVRDLDGQLTGVVKLVADVTDETLRALSFESQVAALHRSMAVAEFSIDGTIETANTNLLSLLSYEASALVGQSEAVLVGDDDGGRAALADLWQTLRSGDHWTGEVARRTCDGGTVWLQVSYNPVAGESGQIDKVVLVASDVTAQVAARQRAERTAADLERKLTHIIAAIGDVSGRSDGAADASQQAEHTVQSMAGAAAEMRQAFDRIAHSVQQSCSTVEQSMADSAAARASSDAMAEAATALTGIVDMIQAIASQINMLALNATIESARAGEAGKGFAVVAGEVKRLAGQVGGATEQITEVIGRLQALAGDVVATLERMRGSIEGVGSHFEDVNDLVVAQTAATQEIADNMHATAAAVSHIKDSLSTISSAAVQAESRAQEGLAVFKLLRDQSLA</sequence>
<dbReference type="EMBL" id="SLXO01000001">
    <property type="protein sequence ID" value="TCP38269.1"/>
    <property type="molecule type" value="Genomic_DNA"/>
</dbReference>
<feature type="compositionally biased region" description="Polar residues" evidence="5">
    <location>
        <begin position="408"/>
        <end position="418"/>
    </location>
</feature>
<dbReference type="InterPro" id="IPR004089">
    <property type="entry name" value="MCPsignal_dom"/>
</dbReference>
<dbReference type="Pfam" id="PF00015">
    <property type="entry name" value="MCPsignal"/>
    <property type="match status" value="1"/>
</dbReference>
<feature type="domain" description="PAS" evidence="7">
    <location>
        <begin position="146"/>
        <end position="175"/>
    </location>
</feature>
<dbReference type="Gene3D" id="1.10.287.950">
    <property type="entry name" value="Methyl-accepting chemotaxis protein"/>
    <property type="match status" value="1"/>
</dbReference>
<dbReference type="PROSITE" id="PS50111">
    <property type="entry name" value="CHEMOTAXIS_TRANSDUC_2"/>
    <property type="match status" value="1"/>
</dbReference>
<feature type="domain" description="PAC" evidence="8">
    <location>
        <begin position="203"/>
        <end position="257"/>
    </location>
</feature>
<dbReference type="GO" id="GO:0006935">
    <property type="term" value="P:chemotaxis"/>
    <property type="evidence" value="ECO:0007669"/>
    <property type="project" value="InterPro"/>
</dbReference>
<dbReference type="NCBIfam" id="TIGR00229">
    <property type="entry name" value="sensory_box"/>
    <property type="match status" value="2"/>
</dbReference>
<dbReference type="AlphaFoldDB" id="A0A4R2PR24"/>
<feature type="coiled-coil region" evidence="4">
    <location>
        <begin position="367"/>
        <end position="394"/>
    </location>
</feature>
<dbReference type="InterPro" id="IPR035965">
    <property type="entry name" value="PAS-like_dom_sf"/>
</dbReference>
<dbReference type="PANTHER" id="PTHR32089">
    <property type="entry name" value="METHYL-ACCEPTING CHEMOTAXIS PROTEIN MCPB"/>
    <property type="match status" value="1"/>
</dbReference>
<dbReference type="GO" id="GO:0004888">
    <property type="term" value="F:transmembrane signaling receptor activity"/>
    <property type="evidence" value="ECO:0007669"/>
    <property type="project" value="InterPro"/>
</dbReference>
<reference evidence="9 10" key="1">
    <citation type="submission" date="2019-03" db="EMBL/GenBank/DDBJ databases">
        <title>Genomic Encyclopedia of Type Strains, Phase IV (KMG-IV): sequencing the most valuable type-strain genomes for metagenomic binning, comparative biology and taxonomic classification.</title>
        <authorList>
            <person name="Goeker M."/>
        </authorList>
    </citation>
    <scope>NUCLEOTIDE SEQUENCE [LARGE SCALE GENOMIC DNA]</scope>
    <source>
        <strain evidence="9 10">DSM 2132</strain>
    </source>
</reference>
<evidence type="ECO:0000313" key="9">
    <source>
        <dbReference type="EMBL" id="TCP38269.1"/>
    </source>
</evidence>
<keyword evidence="4" id="KW-0175">Coiled coil</keyword>
<dbReference type="SUPFAM" id="SSF58104">
    <property type="entry name" value="Methyl-accepting chemotaxis protein (MCP) signaling domain"/>
    <property type="match status" value="1"/>
</dbReference>
<evidence type="ECO:0000256" key="4">
    <source>
        <dbReference type="SAM" id="Coils"/>
    </source>
</evidence>
<feature type="domain" description="Methyl-accepting transducer" evidence="6">
    <location>
        <begin position="380"/>
        <end position="602"/>
    </location>
</feature>
<dbReference type="InterPro" id="IPR001610">
    <property type="entry name" value="PAC"/>
</dbReference>
<dbReference type="OrthoDB" id="9765776at2"/>
<dbReference type="InterPro" id="IPR000014">
    <property type="entry name" value="PAS"/>
</dbReference>
<dbReference type="SMART" id="SM00283">
    <property type="entry name" value="MA"/>
    <property type="match status" value="1"/>
</dbReference>
<evidence type="ECO:0000313" key="10">
    <source>
        <dbReference type="Proteomes" id="UP000295399"/>
    </source>
</evidence>
<evidence type="ECO:0000256" key="1">
    <source>
        <dbReference type="ARBA" id="ARBA00023224"/>
    </source>
</evidence>
<accession>A0A4R2PR24</accession>
<name>A0A4R2PR24_RHOSA</name>